<dbReference type="InterPro" id="IPR043132">
    <property type="entry name" value="BCAT-like_C"/>
</dbReference>
<dbReference type="RefSeq" id="WP_009133281.1">
    <property type="nucleotide sequence ID" value="NZ_CP102250.1"/>
</dbReference>
<dbReference type="OrthoDB" id="1007683at2"/>
<organism evidence="1 2">
    <name type="scientific">Alistipes indistinctus YIT 12060</name>
    <dbReference type="NCBI Taxonomy" id="742725"/>
    <lineage>
        <taxon>Bacteria</taxon>
        <taxon>Pseudomonadati</taxon>
        <taxon>Bacteroidota</taxon>
        <taxon>Bacteroidia</taxon>
        <taxon>Bacteroidales</taxon>
        <taxon>Rikenellaceae</taxon>
        <taxon>Alistipes</taxon>
    </lineage>
</organism>
<dbReference type="HOGENOM" id="CLU_1033039_0_0_10"/>
<dbReference type="Proteomes" id="UP000006008">
    <property type="component" value="Unassembled WGS sequence"/>
</dbReference>
<dbReference type="AlphaFoldDB" id="G5H6B5"/>
<protein>
    <recommendedName>
        <fullName evidence="3">Branched-chain amino acid aminotransferase</fullName>
    </recommendedName>
</protein>
<keyword evidence="2" id="KW-1185">Reference proteome</keyword>
<reference evidence="1 2" key="1">
    <citation type="submission" date="2011-08" db="EMBL/GenBank/DDBJ databases">
        <title>The Genome Sequence of Alistipes indistinctus YIT 12060.</title>
        <authorList>
            <consortium name="The Broad Institute Genome Sequencing Platform"/>
            <person name="Earl A."/>
            <person name="Ward D."/>
            <person name="Feldgarden M."/>
            <person name="Gevers D."/>
            <person name="Morotomi M."/>
            <person name="Young S.K."/>
            <person name="Zeng Q."/>
            <person name="Gargeya S."/>
            <person name="Fitzgerald M."/>
            <person name="Haas B."/>
            <person name="Abouelleil A."/>
            <person name="Alvarado L."/>
            <person name="Arachchi H.M."/>
            <person name="Berlin A."/>
            <person name="Brown A."/>
            <person name="Chapman S.B."/>
            <person name="Chen Z."/>
            <person name="Dunbar C."/>
            <person name="Freedman E."/>
            <person name="Gearin G."/>
            <person name="Gellesch M."/>
            <person name="Goldberg J."/>
            <person name="Griggs A."/>
            <person name="Gujja S."/>
            <person name="Heiman D."/>
            <person name="Howarth C."/>
            <person name="Larson L."/>
            <person name="Lui A."/>
            <person name="MacDonald P.J.P."/>
            <person name="Montmayeur A."/>
            <person name="Murphy C."/>
            <person name="Neiman D."/>
            <person name="Pearson M."/>
            <person name="Priest M."/>
            <person name="Roberts A."/>
            <person name="Saif S."/>
            <person name="Shea T."/>
            <person name="Shenoy N."/>
            <person name="Sisk P."/>
            <person name="Stolte C."/>
            <person name="Sykes S."/>
            <person name="Wortman J."/>
            <person name="Nusbaum C."/>
            <person name="Birren B."/>
        </authorList>
    </citation>
    <scope>NUCLEOTIDE SEQUENCE [LARGE SCALE GENOMIC DNA]</scope>
    <source>
        <strain evidence="1 2">YIT 12060</strain>
    </source>
</reference>
<sequence length="269" mass="29512">MAARICYNGELTTPDTAGIRPEALTSMPALYQIIHTTAHRALHPEMHLEIVRQAFAAVYPDRPCPAPDTETLQACIGELLSENRCPRLGNSLRLLLCPQGLDGEPSPCWMLDTAAPLYYSGYTLWHKRLTLSIFPCEYLYMGYPTTVSQQIAGYGLSVAERAGCEAAVVENFDGVLTNVGDEPLFVVFGREVLTSPLACGATDSVMRRLIFGACRKEDVPMREEPLTRAMLGHCDEAFTASVQGLVSIDGYAGKRYFNLMAGRLIGSIR</sequence>
<name>G5H6B5_9BACT</name>
<dbReference type="STRING" id="742725.HMPREF9450_00475"/>
<proteinExistence type="predicted"/>
<dbReference type="EMBL" id="ADLD01000004">
    <property type="protein sequence ID" value="EHB93209.1"/>
    <property type="molecule type" value="Genomic_DNA"/>
</dbReference>
<comment type="caution">
    <text evidence="1">The sequence shown here is derived from an EMBL/GenBank/DDBJ whole genome shotgun (WGS) entry which is preliminary data.</text>
</comment>
<evidence type="ECO:0000313" key="2">
    <source>
        <dbReference type="Proteomes" id="UP000006008"/>
    </source>
</evidence>
<dbReference type="Gene3D" id="3.20.10.10">
    <property type="entry name" value="D-amino Acid Aminotransferase, subunit A, domain 2"/>
    <property type="match status" value="1"/>
</dbReference>
<dbReference type="InterPro" id="IPR001544">
    <property type="entry name" value="Aminotrans_IV"/>
</dbReference>
<gene>
    <name evidence="1" type="ORF">HMPREF9450_00475</name>
</gene>
<evidence type="ECO:0008006" key="3">
    <source>
        <dbReference type="Google" id="ProtNLM"/>
    </source>
</evidence>
<dbReference type="GeneID" id="92816895"/>
<dbReference type="GO" id="GO:0003824">
    <property type="term" value="F:catalytic activity"/>
    <property type="evidence" value="ECO:0007669"/>
    <property type="project" value="InterPro"/>
</dbReference>
<dbReference type="Pfam" id="PF01063">
    <property type="entry name" value="Aminotran_4"/>
    <property type="match status" value="1"/>
</dbReference>
<dbReference type="SUPFAM" id="SSF56752">
    <property type="entry name" value="D-aminoacid aminotransferase-like PLP-dependent enzymes"/>
    <property type="match status" value="1"/>
</dbReference>
<dbReference type="PATRIC" id="fig|742725.3.peg.520"/>
<accession>G5H6B5</accession>
<evidence type="ECO:0000313" key="1">
    <source>
        <dbReference type="EMBL" id="EHB93209.1"/>
    </source>
</evidence>
<dbReference type="InterPro" id="IPR036038">
    <property type="entry name" value="Aminotransferase-like"/>
</dbReference>